<reference evidence="2 3" key="1">
    <citation type="submission" date="2022-10" db="EMBL/GenBank/DDBJ databases">
        <title>Paucibacter sp. hw1 Genome sequencing.</title>
        <authorList>
            <person name="Park S."/>
        </authorList>
    </citation>
    <scope>NUCLEOTIDE SEQUENCE [LARGE SCALE GENOMIC DNA]</scope>
    <source>
        <strain evidence="3">hw1</strain>
    </source>
</reference>
<comment type="caution">
    <text evidence="2">The sequence shown here is derived from an EMBL/GenBank/DDBJ whole genome shotgun (WGS) entry which is preliminary data.</text>
</comment>
<dbReference type="EMBL" id="JAQQXT010000017">
    <property type="protein sequence ID" value="MDC8774105.1"/>
    <property type="molecule type" value="Genomic_DNA"/>
</dbReference>
<keyword evidence="1" id="KW-0732">Signal</keyword>
<protein>
    <submittedName>
        <fullName evidence="2">PEP-CTERM sorting domain-containing protein</fullName>
    </submittedName>
</protein>
<sequence length="1575" mass="156521">MHALKTPAVRQDLNPKRLCLALTHAAVLLLSGPAAQAAVTVTGPYWLVPWDPIVLGPGDIDLTNSWLVIGSGAAGSFSATAGSQVKLGGLALASAGGSASGLIDGIGTRVELHFGANQGRLDVGHFGSAELTVSGGAVVAGRVNSAACALGGCYNQVGSTAGSTGILNITGAGSQVSLLGSFSVGNIYADKGFGVPGADVHGHVSILNGGVLTTDEASLGNSYLGPASLGTERSFAAVKIQGSDSRWHVTGGTADGREAWFNMANGSRSNADVSMSDGGRLDIESVAGRNYGMRVGNGGTATLTVTGKDSQLTLSGDADRGFLHIAEGGGAGVLSIENGGTLSSTARWVQVGLNGGDGKFIVTGPKSTASFASSSGITIGNAATGDVQVLDGATLAAGQLNIASRQGNGKLLLTGAGSQIKLDAVGMHRLMVGDWGQGIMEVSGGALLEASGNAVACKGQWCGSIIGQTAGSDAKFTVTGAGSRASFINDLQIGNIYVWAQASDGWTNGTPGGVTHASVRVLDGAQLESDTVHVGGWIGQPAATGGERSVSSLLVSGAGSLWRVNGSEQDGRDAWVGTGSHARASADWQILQGGQLLLDAPAGRNASLNLSDGGGQTDLLISDTGSALNLKGERANISIASSAGGKATLTVQNGATASLLGLADSHMQIGGNSGQGVLKVLSGGQVSGARSLNVGGPAGAGGEQGRGDVFVDGVGSRLTLMDGQSTLRVGERGLGQLSVSGCGLVSTGNIELGMAPGSQGTLNISGAGSKLELAAVNTHRLYLGTGSVTVAAGGELDGKLNASACNGGVWCATLVGANAGANASLTVTGAGSKASFLGHFQVGRAELALPPFDGWTEGTPGGATVATVRVLDGGLLQTDHVSAGLGTFSLGATGSESALVNLSIKGKGSTWAITGGDTDAYFNTQVWNAKNSSVNLNISDGGKMKLLAPMGMGAYMNLSAMNGDTQVNISGKGSSLDFVSDSFSFLGLGSYQGRATMTLSDGARMTGLNDLTLGWNQGQGSLTLDGAGTALELGADAYISIGQGGQGQINVNHGAKIFDSSGHGGFLDVGFGRSNGLAPGSGSVNISGAGSEIHLHSLSSISADGTEEGYNPYARFGYRGDGRLSITAGGSMVLQGDAVSTVADPRLTTLLVGAGRAVGLGVSTGMAQVNGVNSRLQVIGSDALIALGQGEGGFGQMQVLDQAQVETTVLKVGAGGGTGSLLVDKAQVNLSGQWTSSDSHAALVVGAGAGSSGQVQLANGALVLISNPGAQGASMTLGGSKHQDQGAGSLSMVSGSQIKLEAAPGLATVNVGRSGVGIASLDGGSSLDVGDGVLYIGRLTGSVGVMTLAGGSSVKAGYVGVGSMPGVDGGVGTLIVNDSTLSTSTLEIGAKGFVGGNGFLNAGSIVNRGVFSPGNSPGTLTLGGSFTNQAGGRLVLEVQAKGTGGFDIDQLIFGDAAAIDLSGLQISFKFLGNTDPNAFQSSGGFQIDNFLHRSSGAGLDDALFQKVSFSASSDVYHFQSFSFTAAGGAVFVAQAVPEPGTWLMLLGGLVWIGSLARRRRGGPTSRRPRSAWFRE</sequence>
<dbReference type="InterPro" id="IPR013424">
    <property type="entry name" value="Ice-binding_C"/>
</dbReference>
<feature type="chain" id="PRO_5046664721" evidence="1">
    <location>
        <begin position="38"/>
        <end position="1575"/>
    </location>
</feature>
<evidence type="ECO:0000256" key="1">
    <source>
        <dbReference type="SAM" id="SignalP"/>
    </source>
</evidence>
<organism evidence="2 3">
    <name type="scientific">Roseateles albus</name>
    <dbReference type="NCBI Taxonomy" id="2987525"/>
    <lineage>
        <taxon>Bacteria</taxon>
        <taxon>Pseudomonadati</taxon>
        <taxon>Pseudomonadota</taxon>
        <taxon>Betaproteobacteria</taxon>
        <taxon>Burkholderiales</taxon>
        <taxon>Sphaerotilaceae</taxon>
        <taxon>Roseateles</taxon>
    </lineage>
</organism>
<keyword evidence="3" id="KW-1185">Reference proteome</keyword>
<gene>
    <name evidence="2" type="ORF">PRZ03_21295</name>
</gene>
<feature type="signal peptide" evidence="1">
    <location>
        <begin position="1"/>
        <end position="37"/>
    </location>
</feature>
<dbReference type="NCBIfam" id="TIGR02595">
    <property type="entry name" value="PEP_CTERM"/>
    <property type="match status" value="1"/>
</dbReference>
<dbReference type="RefSeq" id="WP_273602158.1">
    <property type="nucleotide sequence ID" value="NZ_JAQQXT010000017.1"/>
</dbReference>
<dbReference type="Proteomes" id="UP001221189">
    <property type="component" value="Unassembled WGS sequence"/>
</dbReference>
<name>A0ABT5KMF5_9BURK</name>
<proteinExistence type="predicted"/>
<evidence type="ECO:0000313" key="2">
    <source>
        <dbReference type="EMBL" id="MDC8774105.1"/>
    </source>
</evidence>
<accession>A0ABT5KMF5</accession>
<evidence type="ECO:0000313" key="3">
    <source>
        <dbReference type="Proteomes" id="UP001221189"/>
    </source>
</evidence>